<dbReference type="EMBL" id="CACVKT020000004">
    <property type="protein sequence ID" value="CAC5355093.1"/>
    <property type="molecule type" value="Genomic_DNA"/>
</dbReference>
<evidence type="ECO:0000256" key="2">
    <source>
        <dbReference type="SAM" id="Coils"/>
    </source>
</evidence>
<dbReference type="SUPFAM" id="SSF57845">
    <property type="entry name" value="B-box zinc-binding domain"/>
    <property type="match status" value="1"/>
</dbReference>
<feature type="domain" description="B box-type" evidence="3">
    <location>
        <begin position="4"/>
        <end position="50"/>
    </location>
</feature>
<evidence type="ECO:0000256" key="1">
    <source>
        <dbReference type="PROSITE-ProRule" id="PRU00024"/>
    </source>
</evidence>
<dbReference type="PANTHER" id="PTHR25462:SF296">
    <property type="entry name" value="MEIOTIC P26, ISOFORM F"/>
    <property type="match status" value="1"/>
</dbReference>
<dbReference type="PANTHER" id="PTHR25462">
    <property type="entry name" value="BONUS, ISOFORM C-RELATED"/>
    <property type="match status" value="1"/>
</dbReference>
<keyword evidence="2" id="KW-0175">Coiled coil</keyword>
<name>A0A6J7ZTI7_MYTCO</name>
<keyword evidence="1" id="KW-0479">Metal-binding</keyword>
<dbReference type="Gene3D" id="3.30.160.60">
    <property type="entry name" value="Classic Zinc Finger"/>
    <property type="match status" value="1"/>
</dbReference>
<protein>
    <recommendedName>
        <fullName evidence="3">B box-type domain-containing protein</fullName>
    </recommendedName>
</protein>
<keyword evidence="5" id="KW-1185">Reference proteome</keyword>
<keyword evidence="1" id="KW-0863">Zinc-finger</keyword>
<evidence type="ECO:0000313" key="4">
    <source>
        <dbReference type="EMBL" id="CAC5355093.1"/>
    </source>
</evidence>
<evidence type="ECO:0000259" key="3">
    <source>
        <dbReference type="PROSITE" id="PS50119"/>
    </source>
</evidence>
<accession>A0A6J7ZTI7</accession>
<dbReference type="OrthoDB" id="6088471at2759"/>
<feature type="coiled-coil region" evidence="2">
    <location>
        <begin position="101"/>
        <end position="135"/>
    </location>
</feature>
<reference evidence="4 5" key="1">
    <citation type="submission" date="2020-06" db="EMBL/GenBank/DDBJ databases">
        <authorList>
            <person name="Li R."/>
            <person name="Bekaert M."/>
        </authorList>
    </citation>
    <scope>NUCLEOTIDE SEQUENCE [LARGE SCALE GENOMIC DNA]</scope>
    <source>
        <strain evidence="5">wild</strain>
    </source>
</reference>
<keyword evidence="1" id="KW-0862">Zinc</keyword>
<organism evidence="4 5">
    <name type="scientific">Mytilus coruscus</name>
    <name type="common">Sea mussel</name>
    <dbReference type="NCBI Taxonomy" id="42192"/>
    <lineage>
        <taxon>Eukaryota</taxon>
        <taxon>Metazoa</taxon>
        <taxon>Spiralia</taxon>
        <taxon>Lophotrochozoa</taxon>
        <taxon>Mollusca</taxon>
        <taxon>Bivalvia</taxon>
        <taxon>Autobranchia</taxon>
        <taxon>Pteriomorphia</taxon>
        <taxon>Mytilida</taxon>
        <taxon>Mytiloidea</taxon>
        <taxon>Mytilidae</taxon>
        <taxon>Mytilinae</taxon>
        <taxon>Mytilus</taxon>
    </lineage>
</organism>
<dbReference type="InterPro" id="IPR047153">
    <property type="entry name" value="TRIM45/56/19-like"/>
</dbReference>
<dbReference type="GO" id="GO:0008270">
    <property type="term" value="F:zinc ion binding"/>
    <property type="evidence" value="ECO:0007669"/>
    <property type="project" value="UniProtKB-KW"/>
</dbReference>
<gene>
    <name evidence="4" type="ORF">MCOR_85</name>
</gene>
<dbReference type="InterPro" id="IPR000315">
    <property type="entry name" value="Znf_B-box"/>
</dbReference>
<sequence>MAQAASNKCDICVSALGSRFCLDCEQYFCKNCEAFHKRQKLLKHHEFQSASDVIRKVKSKCTEHKEDFSFLCKSCNVPVCGTCVSDKHDGHRFIKLLDSILQLKEMNEQHLRKKVNEATKRMKKFEQGLASFDEKIECVVKAITDEGRKIKDMVDKHIDQMIASVKDQSQKEKDKLTKTIVKNKDVLKTGDILDNRSKDFYKTRNDDKLIHALQNVSDEIAKLQIADIPEFPIVQYTTKSTKDNDIKQLFGSFTIREVDTRSNELELVKKR</sequence>
<proteinExistence type="predicted"/>
<dbReference type="PROSITE" id="PS50119">
    <property type="entry name" value="ZF_BBOX"/>
    <property type="match status" value="2"/>
</dbReference>
<dbReference type="AlphaFoldDB" id="A0A6J7ZTI7"/>
<dbReference type="SMART" id="SM00336">
    <property type="entry name" value="BBOX"/>
    <property type="match status" value="2"/>
</dbReference>
<evidence type="ECO:0000313" key="5">
    <source>
        <dbReference type="Proteomes" id="UP000507470"/>
    </source>
</evidence>
<dbReference type="Pfam" id="PF00643">
    <property type="entry name" value="zf-B_box"/>
    <property type="match status" value="1"/>
</dbReference>
<feature type="domain" description="B box-type" evidence="3">
    <location>
        <begin position="56"/>
        <end position="96"/>
    </location>
</feature>
<dbReference type="CDD" id="cd19757">
    <property type="entry name" value="Bbox1"/>
    <property type="match status" value="1"/>
</dbReference>
<dbReference type="Proteomes" id="UP000507470">
    <property type="component" value="Unassembled WGS sequence"/>
</dbReference>